<feature type="domain" description="PAC" evidence="9">
    <location>
        <begin position="760"/>
        <end position="812"/>
    </location>
</feature>
<dbReference type="CDD" id="cd00082">
    <property type="entry name" value="HisKA"/>
    <property type="match status" value="1"/>
</dbReference>
<dbReference type="Pfam" id="PF00512">
    <property type="entry name" value="HisKA"/>
    <property type="match status" value="1"/>
</dbReference>
<comment type="catalytic activity">
    <reaction evidence="1">
        <text>ATP + protein L-histidine = ADP + protein N-phospho-L-histidine.</text>
        <dbReference type="EC" id="2.7.13.3"/>
    </reaction>
</comment>
<dbReference type="InterPro" id="IPR036097">
    <property type="entry name" value="HisK_dim/P_sf"/>
</dbReference>
<feature type="domain" description="PAS" evidence="8">
    <location>
        <begin position="174"/>
        <end position="247"/>
    </location>
</feature>
<dbReference type="InterPro" id="IPR035965">
    <property type="entry name" value="PAS-like_dom_sf"/>
</dbReference>
<dbReference type="InterPro" id="IPR000014">
    <property type="entry name" value="PAS"/>
</dbReference>
<dbReference type="SUPFAM" id="SSF47384">
    <property type="entry name" value="Homodimeric domain of signal transducing histidine kinase"/>
    <property type="match status" value="1"/>
</dbReference>
<dbReference type="FunFam" id="3.30.565.10:FF:000006">
    <property type="entry name" value="Sensor histidine kinase WalK"/>
    <property type="match status" value="1"/>
</dbReference>
<dbReference type="Pfam" id="PF08448">
    <property type="entry name" value="PAS_4"/>
    <property type="match status" value="1"/>
</dbReference>
<accession>A0A8J2YAA6</accession>
<evidence type="ECO:0000256" key="6">
    <source>
        <dbReference type="SAM" id="Coils"/>
    </source>
</evidence>
<keyword evidence="5" id="KW-0418">Kinase</keyword>
<dbReference type="InterPro" id="IPR003594">
    <property type="entry name" value="HATPase_dom"/>
</dbReference>
<dbReference type="PROSITE" id="PS50109">
    <property type="entry name" value="HIS_KIN"/>
    <property type="match status" value="1"/>
</dbReference>
<dbReference type="PROSITE" id="PS50112">
    <property type="entry name" value="PAS"/>
    <property type="match status" value="7"/>
</dbReference>
<feature type="domain" description="PAC" evidence="9">
    <location>
        <begin position="377"/>
        <end position="428"/>
    </location>
</feature>
<feature type="domain" description="PAS" evidence="8">
    <location>
        <begin position="1221"/>
        <end position="1291"/>
    </location>
</feature>
<dbReference type="EC" id="2.7.13.3" evidence="2"/>
<dbReference type="InterPro" id="IPR003018">
    <property type="entry name" value="GAF"/>
</dbReference>
<dbReference type="InterPro" id="IPR003661">
    <property type="entry name" value="HisK_dim/P_dom"/>
</dbReference>
<dbReference type="Proteomes" id="UP000652231">
    <property type="component" value="Unassembled WGS sequence"/>
</dbReference>
<feature type="domain" description="PAS" evidence="8">
    <location>
        <begin position="429"/>
        <end position="499"/>
    </location>
</feature>
<feature type="domain" description="PAS" evidence="8">
    <location>
        <begin position="554"/>
        <end position="591"/>
    </location>
</feature>
<organism evidence="10 11">
    <name type="scientific">Planktosalinus lacus</name>
    <dbReference type="NCBI Taxonomy" id="1526573"/>
    <lineage>
        <taxon>Bacteria</taxon>
        <taxon>Pseudomonadati</taxon>
        <taxon>Bacteroidota</taxon>
        <taxon>Flavobacteriia</taxon>
        <taxon>Flavobacteriales</taxon>
        <taxon>Flavobacteriaceae</taxon>
        <taxon>Planktosalinus</taxon>
    </lineage>
</organism>
<dbReference type="PRINTS" id="PR00344">
    <property type="entry name" value="BCTRLSENSOR"/>
</dbReference>
<dbReference type="PANTHER" id="PTHR43304">
    <property type="entry name" value="PHYTOCHROME-LIKE PROTEIN CPH1"/>
    <property type="match status" value="1"/>
</dbReference>
<keyword evidence="6" id="KW-0175">Coiled coil</keyword>
<dbReference type="Gene3D" id="3.30.450.40">
    <property type="match status" value="2"/>
</dbReference>
<dbReference type="SMART" id="SM00387">
    <property type="entry name" value="HATPase_c"/>
    <property type="match status" value="1"/>
</dbReference>
<reference evidence="10" key="2">
    <citation type="submission" date="2020-09" db="EMBL/GenBank/DDBJ databases">
        <authorList>
            <person name="Sun Q."/>
            <person name="Zhou Y."/>
        </authorList>
    </citation>
    <scope>NUCLEOTIDE SEQUENCE</scope>
    <source>
        <strain evidence="10">CGMCC 1.12924</strain>
    </source>
</reference>
<dbReference type="InterPro" id="IPR004358">
    <property type="entry name" value="Sig_transdc_His_kin-like_C"/>
</dbReference>
<reference evidence="10" key="1">
    <citation type="journal article" date="2014" name="Int. J. Syst. Evol. Microbiol.">
        <title>Complete genome sequence of Corynebacterium casei LMG S-19264T (=DSM 44701T), isolated from a smear-ripened cheese.</title>
        <authorList>
            <consortium name="US DOE Joint Genome Institute (JGI-PGF)"/>
            <person name="Walter F."/>
            <person name="Albersmeier A."/>
            <person name="Kalinowski J."/>
            <person name="Ruckert C."/>
        </authorList>
    </citation>
    <scope>NUCLEOTIDE SEQUENCE</scope>
    <source>
        <strain evidence="10">CGMCC 1.12924</strain>
    </source>
</reference>
<dbReference type="InterPro" id="IPR013767">
    <property type="entry name" value="PAS_fold"/>
</dbReference>
<dbReference type="SMART" id="SM00086">
    <property type="entry name" value="PAC"/>
    <property type="match status" value="8"/>
</dbReference>
<dbReference type="InterPro" id="IPR052162">
    <property type="entry name" value="Sensor_kinase/Photoreceptor"/>
</dbReference>
<dbReference type="NCBIfam" id="TIGR00229">
    <property type="entry name" value="sensory_box"/>
    <property type="match status" value="7"/>
</dbReference>
<feature type="domain" description="Histidine kinase" evidence="7">
    <location>
        <begin position="1492"/>
        <end position="1704"/>
    </location>
</feature>
<evidence type="ECO:0000313" key="11">
    <source>
        <dbReference type="Proteomes" id="UP000652231"/>
    </source>
</evidence>
<sequence length="1704" mass="197156">MKSNKEVKRVETLRSFRILDTLPEEAYDNITQLASYICGTPISLISLLDEERQFFKSHHGLSVSETPIEQAFCAHAILNPEELLVVEDAHKDPRFKDNSLVTGEPHIGFYAGMPLVTNDGVALGSLCVIDRQPRQLNEDQRLALKSLAQQVMHLLTLRKQQQEAKTQKEQIEAQRQRLDNILKASQVGTWEWNVQTGKMKINERWAEMLGYTLKELEPINLETWYTLTHPEDAKNSDQIIKKCFEGKVEFYDHECRMYHKEGHLVWVHDRGKVVEWTPEGEPLLMTGTHTDITQRKTSETQLLAIANNIPGVVFRYIRNPDTQDQLKLVSKGAGELWGFTSQEVMENNLLVWNLIVEEDLDGLLDTIKSSAETLSHWTHEWRYKHPDGGIRWHKGSGNPVLQNDGSTAWDCIILDITERKEAERKIKYSERRFKALVQEGSDMTTIINTSGEYLYVSPTSEKVMGYNPRELIGKNPNDFIHPEDHDAVVEEFQLLRTQNQVHFKPYRYKNNKGEWVWLETIATNLLKDPAIEGIVTNSRDITEKEKTFQALKASEDRYKGFYESQTNFVLRTDMEGKYTYVNKKFLEDFGWLYPDGKIYGKNCLSSIIDYDHQKVMQVVEKCVSSIGKVFKVEIDKPTKTGGIVTTLWDFVCIGNERGEPSEIQCIGIDITERIKFERELIKSNERFKLINKATNEAIYDWDVVQDAFFWGEGFQRLFGHTLNNKTFQLQDWIDLTHPNDAAQHKENWERFMNDTNQHQWTNSFRLKRQDGSYAYVKEVGYLLRDEHGAPLRMIGALRDMTEHRIREIQIQLELNVSQYFKDGTKSLHTSLTEVLEYLTYFSEFKTAEVWLTGTKHKQLNLVCTYASDLHGETFYQLAKPINQLKKEEGLPGTIWSQNKLEVWNDIDKKKGFIRYKEAKKAGLKSAVGLPLVHNNQTIGVLVFGSDRTLDARDEFVSSFKSLPYFLGAEIRRKQQEEEIQLFFDNAPDILAIADSEGYFIKVNPAFCAIMGYSKEELTSQPFELFLHPDDKAGTLKEYRETSSGNRLSNSFENRYRTKAGTYRWISWSSSTVFGEDNLFYAYGRDITEMKELQQLFENAAKMARIGSWELNLTAEDDNTMYWSPMTRELFEVADDYNPSLSGGMEFYTGESKHHLSGAVQELIKNGGSFDLELQILTGEGNLRWVRCIGQCEFTEDECTKLYGSYQDIHQRKSAEIKVKEALTERDTILESIGDAFFAVDPDWYVTYWNREAENLLSTKKAHILGKNLWNVFADQVGLTSYQAYNKAMQNQTTVHFEDYYPDTNKWFEISAYPSKAGLSVYFKDVSIRKIAEEQVRQSSERFEKITEATNDAIWDYDLINNKLFWGKGFKTLFGYDPEVKPPTFDYLNSLIHPEDRERVLQKIGKFMTDGTSSNWFEEYRFQKADGNYAFVIDRAKFIRNSEGNVERVVGAMTDISYRKEYEESLKRLNSKLKKYTHQLETSNAELEQFAYVASHDLQEPLRMVSSFLSQLEKKYGSHLDEKARQYIHFAVDGAQRMRHIILDLLEFSRVTHFNEEKETFPVAEVIEDFCALRYKLIDELQAEITYKNMPEITAYKAPIVQVFNNLLDNALKYHRTDSTPKITVAAKNNKDHWKFSIKDNGIGIEPEYFDKIFIIFQRLHNKEAYGGTGMGLAIVKKVIDNLGGTIVVESAPGKGSKFIFTIPK</sequence>
<dbReference type="Gene3D" id="1.10.287.130">
    <property type="match status" value="1"/>
</dbReference>
<dbReference type="SMART" id="SM00065">
    <property type="entry name" value="GAF"/>
    <property type="match status" value="2"/>
</dbReference>
<dbReference type="Gene3D" id="3.30.450.20">
    <property type="entry name" value="PAS domain"/>
    <property type="match status" value="9"/>
</dbReference>
<feature type="domain" description="PAC" evidence="9">
    <location>
        <begin position="1415"/>
        <end position="1467"/>
    </location>
</feature>
<dbReference type="PROSITE" id="PS50113">
    <property type="entry name" value="PAC"/>
    <property type="match status" value="4"/>
</dbReference>
<dbReference type="InterPro" id="IPR036890">
    <property type="entry name" value="HATPase_C_sf"/>
</dbReference>
<keyword evidence="3" id="KW-0597">Phosphoprotein</keyword>
<feature type="domain" description="PAS" evidence="8">
    <location>
        <begin position="321"/>
        <end position="374"/>
    </location>
</feature>
<dbReference type="SUPFAM" id="SSF55874">
    <property type="entry name" value="ATPase domain of HSP90 chaperone/DNA topoisomerase II/histidine kinase"/>
    <property type="match status" value="1"/>
</dbReference>
<evidence type="ECO:0000259" key="7">
    <source>
        <dbReference type="PROSITE" id="PS50109"/>
    </source>
</evidence>
<dbReference type="RefSeq" id="WP_188441266.1">
    <property type="nucleotide sequence ID" value="NZ_BMGK01000005.1"/>
</dbReference>
<feature type="coiled-coil region" evidence="6">
    <location>
        <begin position="154"/>
        <end position="184"/>
    </location>
</feature>
<dbReference type="InterPro" id="IPR013656">
    <property type="entry name" value="PAS_4"/>
</dbReference>
<feature type="domain" description="PAS" evidence="8">
    <location>
        <begin position="1338"/>
        <end position="1410"/>
    </location>
</feature>
<evidence type="ECO:0000256" key="1">
    <source>
        <dbReference type="ARBA" id="ARBA00000085"/>
    </source>
</evidence>
<dbReference type="EMBL" id="BMGK01000005">
    <property type="protein sequence ID" value="GGD92705.1"/>
    <property type="molecule type" value="Genomic_DNA"/>
</dbReference>
<keyword evidence="11" id="KW-1185">Reference proteome</keyword>
<dbReference type="SMART" id="SM00091">
    <property type="entry name" value="PAS"/>
    <property type="match status" value="9"/>
</dbReference>
<gene>
    <name evidence="10" type="ORF">GCM10011312_15640</name>
</gene>
<evidence type="ECO:0000256" key="4">
    <source>
        <dbReference type="ARBA" id="ARBA00022679"/>
    </source>
</evidence>
<dbReference type="InterPro" id="IPR029016">
    <property type="entry name" value="GAF-like_dom_sf"/>
</dbReference>
<evidence type="ECO:0000259" key="9">
    <source>
        <dbReference type="PROSITE" id="PS50113"/>
    </source>
</evidence>
<dbReference type="CDD" id="cd00130">
    <property type="entry name" value="PAS"/>
    <property type="match status" value="8"/>
</dbReference>
<dbReference type="InterPro" id="IPR013655">
    <property type="entry name" value="PAS_fold_3"/>
</dbReference>
<dbReference type="InterPro" id="IPR001610">
    <property type="entry name" value="PAC"/>
</dbReference>
<evidence type="ECO:0000313" key="10">
    <source>
        <dbReference type="EMBL" id="GGD92705.1"/>
    </source>
</evidence>
<protein>
    <recommendedName>
        <fullName evidence="2">histidine kinase</fullName>
        <ecNumber evidence="2">2.7.13.3</ecNumber>
    </recommendedName>
</protein>
<feature type="domain" description="PAC" evidence="9">
    <location>
        <begin position="251"/>
        <end position="304"/>
    </location>
</feature>
<evidence type="ECO:0000256" key="5">
    <source>
        <dbReference type="ARBA" id="ARBA00022777"/>
    </source>
</evidence>
<dbReference type="Pfam" id="PF00989">
    <property type="entry name" value="PAS"/>
    <property type="match status" value="1"/>
</dbReference>
<dbReference type="Gene3D" id="3.30.565.10">
    <property type="entry name" value="Histidine kinase-like ATPase, C-terminal domain"/>
    <property type="match status" value="1"/>
</dbReference>
<keyword evidence="4" id="KW-0808">Transferase</keyword>
<dbReference type="GO" id="GO:0000155">
    <property type="term" value="F:phosphorelay sensor kinase activity"/>
    <property type="evidence" value="ECO:0007669"/>
    <property type="project" value="InterPro"/>
</dbReference>
<dbReference type="Pfam" id="PF08447">
    <property type="entry name" value="PAS_3"/>
    <property type="match status" value="6"/>
</dbReference>
<dbReference type="GO" id="GO:0006355">
    <property type="term" value="P:regulation of DNA-templated transcription"/>
    <property type="evidence" value="ECO:0007669"/>
    <property type="project" value="InterPro"/>
</dbReference>
<dbReference type="PANTHER" id="PTHR43304:SF1">
    <property type="entry name" value="PAC DOMAIN-CONTAINING PROTEIN"/>
    <property type="match status" value="1"/>
</dbReference>
<evidence type="ECO:0000256" key="2">
    <source>
        <dbReference type="ARBA" id="ARBA00012438"/>
    </source>
</evidence>
<dbReference type="SUPFAM" id="SSF55781">
    <property type="entry name" value="GAF domain-like"/>
    <property type="match status" value="2"/>
</dbReference>
<evidence type="ECO:0000259" key="8">
    <source>
        <dbReference type="PROSITE" id="PS50112"/>
    </source>
</evidence>
<dbReference type="InterPro" id="IPR005467">
    <property type="entry name" value="His_kinase_dom"/>
</dbReference>
<feature type="coiled-coil region" evidence="6">
    <location>
        <begin position="1458"/>
        <end position="1485"/>
    </location>
</feature>
<dbReference type="SUPFAM" id="SSF55785">
    <property type="entry name" value="PYP-like sensor domain (PAS domain)"/>
    <property type="match status" value="9"/>
</dbReference>
<proteinExistence type="predicted"/>
<dbReference type="Pfam" id="PF13185">
    <property type="entry name" value="GAF_2"/>
    <property type="match status" value="1"/>
</dbReference>
<evidence type="ECO:0000256" key="3">
    <source>
        <dbReference type="ARBA" id="ARBA00022553"/>
    </source>
</evidence>
<feature type="domain" description="PAS" evidence="8">
    <location>
        <begin position="975"/>
        <end position="1045"/>
    </location>
</feature>
<name>A0A8J2YAA6_9FLAO</name>
<dbReference type="Pfam" id="PF02518">
    <property type="entry name" value="HATPase_c"/>
    <property type="match status" value="1"/>
</dbReference>
<dbReference type="SMART" id="SM00388">
    <property type="entry name" value="HisKA"/>
    <property type="match status" value="1"/>
</dbReference>
<dbReference type="Pfam" id="PF01590">
    <property type="entry name" value="GAF"/>
    <property type="match status" value="1"/>
</dbReference>
<dbReference type="InterPro" id="IPR000700">
    <property type="entry name" value="PAS-assoc_C"/>
</dbReference>
<comment type="caution">
    <text evidence="10">The sequence shown here is derived from an EMBL/GenBank/DDBJ whole genome shotgun (WGS) entry which is preliminary data.</text>
</comment>